<keyword evidence="1" id="KW-0812">Transmembrane</keyword>
<proteinExistence type="predicted"/>
<dbReference type="Gene3D" id="3.40.50.12780">
    <property type="entry name" value="N-terminal domain of ligase-like"/>
    <property type="match status" value="1"/>
</dbReference>
<dbReference type="Proteomes" id="UP000241462">
    <property type="component" value="Unassembled WGS sequence"/>
</dbReference>
<sequence>MFNGTFGHAMWQLDQGVTGIFAQWNSWSTAIVTILIGFLTFQLFSRRDPDTHPLLLARQAQASPVRYKGESSVYRSHSAPHGMPLNSGLNVKDAGASKWSRGRDGDLRDVWRQAISGTSEEGRPVGKGKIFTALGGEKVIEHKLDDVTRQINLIGKHMHDQGSARVAIYLPNSVEFMAALFACAFYNLTAVLIPFGQSDEALISMLRRAAVDTVIALPGSFPFDMIVKSYPSLRHLVWVVDEGNRHMDWNEVPKGMGGKIDVATWQDIVQDSPADAGNDLPPTQGQSEPQDVTVFWPAKSGDLEEMVRLTSANVVAGIAAQLFAIPQTQRMNPSDLFLPADSLASTYTLTLTLAALFSNASVAFNSSAGDVDLGLATRGISPTVIVASPSTLLKIHEQSTRNVSSLLTSKIHWLQTRTLTQQGVMPLASLLTSYNDSLRPAVGRTPGKLRLVYTAERSNSGTTPPLSSAILSDLRIYLGARVIYALTAAKVAGAVAQTQFYDYRVHEDKCSHFGPPVTSVEILLRDSGDHKTTDEKAEGELVARGPAVAGGEAALGFNAVIRFDNTIAYA</sequence>
<evidence type="ECO:0000313" key="4">
    <source>
        <dbReference type="Proteomes" id="UP000241462"/>
    </source>
</evidence>
<dbReference type="Pfam" id="PF00501">
    <property type="entry name" value="AMP-binding"/>
    <property type="match status" value="2"/>
</dbReference>
<keyword evidence="1" id="KW-1133">Transmembrane helix</keyword>
<protein>
    <recommendedName>
        <fullName evidence="2">AMP-dependent synthetase/ligase domain-containing protein</fullName>
    </recommendedName>
</protein>
<dbReference type="EMBL" id="KZ678525">
    <property type="protein sequence ID" value="PSR80585.1"/>
    <property type="molecule type" value="Genomic_DNA"/>
</dbReference>
<dbReference type="SUPFAM" id="SSF56801">
    <property type="entry name" value="Acetyl-CoA synthetase-like"/>
    <property type="match status" value="1"/>
</dbReference>
<dbReference type="OrthoDB" id="4138492at2759"/>
<feature type="transmembrane region" description="Helical" evidence="1">
    <location>
        <begin position="166"/>
        <end position="188"/>
    </location>
</feature>
<feature type="transmembrane region" description="Helical" evidence="1">
    <location>
        <begin position="20"/>
        <end position="44"/>
    </location>
</feature>
<dbReference type="GO" id="GO:0004467">
    <property type="term" value="F:long-chain fatty acid-CoA ligase activity"/>
    <property type="evidence" value="ECO:0007669"/>
    <property type="project" value="TreeGrafter"/>
</dbReference>
<evidence type="ECO:0000259" key="2">
    <source>
        <dbReference type="Pfam" id="PF00501"/>
    </source>
</evidence>
<keyword evidence="4" id="KW-1185">Reference proteome</keyword>
<dbReference type="GO" id="GO:0016020">
    <property type="term" value="C:membrane"/>
    <property type="evidence" value="ECO:0007669"/>
    <property type="project" value="TreeGrafter"/>
</dbReference>
<dbReference type="PANTHER" id="PTHR43272">
    <property type="entry name" value="LONG-CHAIN-FATTY-ACID--COA LIGASE"/>
    <property type="match status" value="1"/>
</dbReference>
<gene>
    <name evidence="3" type="ORF">BD289DRAFT_61800</name>
</gene>
<name>A0A2T3A0K5_9PEZI</name>
<evidence type="ECO:0000313" key="3">
    <source>
        <dbReference type="EMBL" id="PSR80585.1"/>
    </source>
</evidence>
<dbReference type="InterPro" id="IPR042099">
    <property type="entry name" value="ANL_N_sf"/>
</dbReference>
<dbReference type="STRING" id="2025994.A0A2T3A0K5"/>
<organism evidence="3 4">
    <name type="scientific">Coniella lustricola</name>
    <dbReference type="NCBI Taxonomy" id="2025994"/>
    <lineage>
        <taxon>Eukaryota</taxon>
        <taxon>Fungi</taxon>
        <taxon>Dikarya</taxon>
        <taxon>Ascomycota</taxon>
        <taxon>Pezizomycotina</taxon>
        <taxon>Sordariomycetes</taxon>
        <taxon>Sordariomycetidae</taxon>
        <taxon>Diaporthales</taxon>
        <taxon>Schizoparmaceae</taxon>
        <taxon>Coniella</taxon>
    </lineage>
</organism>
<reference evidence="3 4" key="1">
    <citation type="journal article" date="2018" name="Mycol. Prog.">
        <title>Coniella lustricola, a new species from submerged detritus.</title>
        <authorList>
            <person name="Raudabaugh D.B."/>
            <person name="Iturriaga T."/>
            <person name="Carver A."/>
            <person name="Mondo S."/>
            <person name="Pangilinan J."/>
            <person name="Lipzen A."/>
            <person name="He G."/>
            <person name="Amirebrahimi M."/>
            <person name="Grigoriev I.V."/>
            <person name="Miller A.N."/>
        </authorList>
    </citation>
    <scope>NUCLEOTIDE SEQUENCE [LARGE SCALE GENOMIC DNA]</scope>
    <source>
        <strain evidence="3 4">B22-T-1</strain>
    </source>
</reference>
<feature type="domain" description="AMP-dependent synthetase/ligase" evidence="2">
    <location>
        <begin position="307"/>
        <end position="551"/>
    </location>
</feature>
<feature type="domain" description="AMP-dependent synthetase/ligase" evidence="2">
    <location>
        <begin position="154"/>
        <end position="233"/>
    </location>
</feature>
<dbReference type="PANTHER" id="PTHR43272:SF11">
    <property type="entry name" value="AMP-DEPENDENT SYNTHETASE_LIGASE DOMAIN-CONTAINING PROTEIN"/>
    <property type="match status" value="1"/>
</dbReference>
<dbReference type="InParanoid" id="A0A2T3A0K5"/>
<dbReference type="AlphaFoldDB" id="A0A2T3A0K5"/>
<evidence type="ECO:0000256" key="1">
    <source>
        <dbReference type="SAM" id="Phobius"/>
    </source>
</evidence>
<dbReference type="GO" id="GO:0005783">
    <property type="term" value="C:endoplasmic reticulum"/>
    <property type="evidence" value="ECO:0007669"/>
    <property type="project" value="TreeGrafter"/>
</dbReference>
<keyword evidence="1" id="KW-0472">Membrane</keyword>
<dbReference type="FunCoup" id="A0A2T3A0K5">
    <property type="interactions" value="28"/>
</dbReference>
<dbReference type="InterPro" id="IPR000873">
    <property type="entry name" value="AMP-dep_synth/lig_dom"/>
</dbReference>
<accession>A0A2T3A0K5</accession>